<evidence type="ECO:0000256" key="10">
    <source>
        <dbReference type="PROSITE-ProRule" id="PRU00473"/>
    </source>
</evidence>
<dbReference type="Proteomes" id="UP000298602">
    <property type="component" value="Chromosome"/>
</dbReference>
<accession>A0A4P8L662</accession>
<dbReference type="SUPFAM" id="SSF103088">
    <property type="entry name" value="OmpA-like"/>
    <property type="match status" value="1"/>
</dbReference>
<dbReference type="PANTHER" id="PTHR30329:SF21">
    <property type="entry name" value="LIPOPROTEIN YIAD-RELATED"/>
    <property type="match status" value="1"/>
</dbReference>
<comment type="similarity">
    <text evidence="9">Belongs to the Pal lipoprotein family.</text>
</comment>
<dbReference type="KEGG" id="dax:FDQ92_11960"/>
<keyword evidence="2" id="KW-0132">Cell division</keyword>
<evidence type="ECO:0000256" key="2">
    <source>
        <dbReference type="ARBA" id="ARBA00022618"/>
    </source>
</evidence>
<organism evidence="12 13">
    <name type="scientific">Desulfoglaeba alkanexedens ALDC</name>
    <dbReference type="NCBI Taxonomy" id="980445"/>
    <lineage>
        <taxon>Bacteria</taxon>
        <taxon>Pseudomonadati</taxon>
        <taxon>Thermodesulfobacteriota</taxon>
        <taxon>Syntrophobacteria</taxon>
        <taxon>Syntrophobacterales</taxon>
        <taxon>Syntrophobacteraceae</taxon>
        <taxon>Desulfoglaeba</taxon>
    </lineage>
</organism>
<evidence type="ECO:0000256" key="3">
    <source>
        <dbReference type="ARBA" id="ARBA00022729"/>
    </source>
</evidence>
<dbReference type="InterPro" id="IPR014169">
    <property type="entry name" value="Pal_lipo_C"/>
</dbReference>
<evidence type="ECO:0000313" key="13">
    <source>
        <dbReference type="Proteomes" id="UP000298602"/>
    </source>
</evidence>
<keyword evidence="13" id="KW-1185">Reference proteome</keyword>
<dbReference type="GO" id="GO:0009279">
    <property type="term" value="C:cell outer membrane"/>
    <property type="evidence" value="ECO:0007669"/>
    <property type="project" value="UniProtKB-SubCell"/>
</dbReference>
<dbReference type="HAMAP" id="MF_02204">
    <property type="entry name" value="Pal"/>
    <property type="match status" value="1"/>
</dbReference>
<keyword evidence="7 12" id="KW-0449">Lipoprotein</keyword>
<reference evidence="12 13" key="2">
    <citation type="submission" date="2019-05" db="EMBL/GenBank/DDBJ databases">
        <authorList>
            <person name="Suflita J.M."/>
            <person name="Marks C.R."/>
        </authorList>
    </citation>
    <scope>NUCLEOTIDE SEQUENCE [LARGE SCALE GENOMIC DNA]</scope>
    <source>
        <strain evidence="12 13">ALDC</strain>
    </source>
</reference>
<dbReference type="InterPro" id="IPR006665">
    <property type="entry name" value="OmpA-like"/>
</dbReference>
<keyword evidence="8" id="KW-0131">Cell cycle</keyword>
<evidence type="ECO:0000256" key="5">
    <source>
        <dbReference type="ARBA" id="ARBA00023139"/>
    </source>
</evidence>
<dbReference type="InterPro" id="IPR050330">
    <property type="entry name" value="Bact_OuterMem_StrucFunc"/>
</dbReference>
<dbReference type="PROSITE" id="PS51123">
    <property type="entry name" value="OMPA_2"/>
    <property type="match status" value="1"/>
</dbReference>
<dbReference type="InterPro" id="IPR006664">
    <property type="entry name" value="OMP_bac"/>
</dbReference>
<dbReference type="GO" id="GO:0051301">
    <property type="term" value="P:cell division"/>
    <property type="evidence" value="ECO:0007669"/>
    <property type="project" value="UniProtKB-KW"/>
</dbReference>
<dbReference type="Pfam" id="PF00691">
    <property type="entry name" value="OmpA"/>
    <property type="match status" value="1"/>
</dbReference>
<evidence type="ECO:0000256" key="7">
    <source>
        <dbReference type="ARBA" id="ARBA00023288"/>
    </source>
</evidence>
<dbReference type="NCBIfam" id="TIGR02802">
    <property type="entry name" value="Pal_lipo"/>
    <property type="match status" value="1"/>
</dbReference>
<dbReference type="OrthoDB" id="9809164at2"/>
<keyword evidence="6" id="KW-0998">Cell outer membrane</keyword>
<comment type="subcellular location">
    <subcellularLocation>
        <location evidence="1">Cell outer membrane</location>
    </subcellularLocation>
</comment>
<keyword evidence="4 10" id="KW-0472">Membrane</keyword>
<dbReference type="Gene3D" id="3.30.1330.60">
    <property type="entry name" value="OmpA-like domain"/>
    <property type="match status" value="1"/>
</dbReference>
<name>A0A4P8L662_9BACT</name>
<dbReference type="InterPro" id="IPR039001">
    <property type="entry name" value="Pal"/>
</dbReference>
<dbReference type="AlphaFoldDB" id="A0A4P8L662"/>
<evidence type="ECO:0000256" key="1">
    <source>
        <dbReference type="ARBA" id="ARBA00004442"/>
    </source>
</evidence>
<evidence type="ECO:0000313" key="12">
    <source>
        <dbReference type="EMBL" id="QCQ23557.1"/>
    </source>
</evidence>
<sequence>MVTGLMLSAMALAALSGCAKKTVPVQSGMPAVSETGPKAASGLSHGIDESKWRELGLLTEEERVEFLDKAESFENDDVYFEFDSYVLLEEARQVLDRKVEFLRRYPKVTVTIEGHCDERGTSEYNLALGERRANSVWQYFVNSGVDPSRLSMISYGEERPIALSHDEASWARNRRAHCVLHY</sequence>
<dbReference type="PRINTS" id="PR01021">
    <property type="entry name" value="OMPADOMAIN"/>
</dbReference>
<keyword evidence="5" id="KW-0564">Palmitate</keyword>
<dbReference type="PANTHER" id="PTHR30329">
    <property type="entry name" value="STATOR ELEMENT OF FLAGELLAR MOTOR COMPLEX"/>
    <property type="match status" value="1"/>
</dbReference>
<evidence type="ECO:0000259" key="11">
    <source>
        <dbReference type="PROSITE" id="PS51123"/>
    </source>
</evidence>
<keyword evidence="3" id="KW-0732">Signal</keyword>
<gene>
    <name evidence="9 12" type="primary">pal</name>
    <name evidence="12" type="ORF">FDQ92_11960</name>
</gene>
<evidence type="ECO:0000256" key="8">
    <source>
        <dbReference type="ARBA" id="ARBA00023306"/>
    </source>
</evidence>
<feature type="domain" description="OmpA-like" evidence="11">
    <location>
        <begin position="67"/>
        <end position="182"/>
    </location>
</feature>
<evidence type="ECO:0000256" key="6">
    <source>
        <dbReference type="ARBA" id="ARBA00023237"/>
    </source>
</evidence>
<protein>
    <recommendedName>
        <fullName evidence="9">Peptidoglycan-associated protein</fullName>
    </recommendedName>
</protein>
<proteinExistence type="inferred from homology"/>
<evidence type="ECO:0000256" key="4">
    <source>
        <dbReference type="ARBA" id="ARBA00023136"/>
    </source>
</evidence>
<dbReference type="EMBL" id="CP040098">
    <property type="protein sequence ID" value="QCQ23557.1"/>
    <property type="molecule type" value="Genomic_DNA"/>
</dbReference>
<reference evidence="12 13" key="1">
    <citation type="submission" date="2019-05" db="EMBL/GenBank/DDBJ databases">
        <title>The Complete Genome Sequence of the n-alkane-degrading Desulfoglaeba alkanexedens ALDC reveals multiple alkylsuccinate synthase gene clusters.</title>
        <authorList>
            <person name="Callaghan A.V."/>
            <person name="Davidova I.A."/>
            <person name="Duncan K.E."/>
            <person name="Morris B."/>
            <person name="McInerney M.J."/>
        </authorList>
    </citation>
    <scope>NUCLEOTIDE SEQUENCE [LARGE SCALE GENOMIC DNA]</scope>
    <source>
        <strain evidence="12 13">ALDC</strain>
    </source>
</reference>
<dbReference type="CDD" id="cd07185">
    <property type="entry name" value="OmpA_C-like"/>
    <property type="match status" value="1"/>
</dbReference>
<dbReference type="InterPro" id="IPR036737">
    <property type="entry name" value="OmpA-like_sf"/>
</dbReference>
<evidence type="ECO:0000256" key="9">
    <source>
        <dbReference type="HAMAP-Rule" id="MF_02204"/>
    </source>
</evidence>